<keyword evidence="1" id="KW-0812">Transmembrane</keyword>
<keyword evidence="1" id="KW-0472">Membrane</keyword>
<evidence type="ECO:0008006" key="4">
    <source>
        <dbReference type="Google" id="ProtNLM"/>
    </source>
</evidence>
<dbReference type="RefSeq" id="WP_002701535.1">
    <property type="nucleotide sequence ID" value="NZ_CP027018.1"/>
</dbReference>
<accession>A0A0B7GTL6</accession>
<gene>
    <name evidence="2" type="ORF">TPHV1_210071</name>
</gene>
<name>A0A0B7GTL6_TREPH</name>
<keyword evidence="3" id="KW-1185">Reference proteome</keyword>
<organism evidence="2 3">
    <name type="scientific">Treponema phagedenis</name>
    <dbReference type="NCBI Taxonomy" id="162"/>
    <lineage>
        <taxon>Bacteria</taxon>
        <taxon>Pseudomonadati</taxon>
        <taxon>Spirochaetota</taxon>
        <taxon>Spirochaetia</taxon>
        <taxon>Spirochaetales</taxon>
        <taxon>Treponemataceae</taxon>
        <taxon>Treponema</taxon>
    </lineage>
</organism>
<feature type="transmembrane region" description="Helical" evidence="1">
    <location>
        <begin position="116"/>
        <end position="137"/>
    </location>
</feature>
<evidence type="ECO:0000313" key="2">
    <source>
        <dbReference type="EMBL" id="CEM61838.1"/>
    </source>
</evidence>
<reference evidence="3" key="1">
    <citation type="submission" date="2015-01" db="EMBL/GenBank/DDBJ databases">
        <authorList>
            <person name="Manzoor Shahid"/>
            <person name="Zubair Saima"/>
        </authorList>
    </citation>
    <scope>NUCLEOTIDE SEQUENCE [LARGE SCALE GENOMIC DNA]</scope>
    <source>
        <strain evidence="3">V1</strain>
    </source>
</reference>
<sequence>MTCEKIIDTYLKLDKYERVPIGITLHLLRCRSCRETVKKLSKVYTQHRKKEKNPSPELVEDIMQNIYQLSEKPVQTETLSDAKILLWMLTGLLIVIGFIILPFTEIGQWGINHLGIAFIIPFALICAISVSAFYAVFVGKNIDFFVKQFDLPTSLQ</sequence>
<protein>
    <recommendedName>
        <fullName evidence="4">Zinc-finger domain-containing protein</fullName>
    </recommendedName>
</protein>
<evidence type="ECO:0000313" key="3">
    <source>
        <dbReference type="Proteomes" id="UP000042527"/>
    </source>
</evidence>
<dbReference type="EMBL" id="CDNC01000014">
    <property type="protein sequence ID" value="CEM61838.1"/>
    <property type="molecule type" value="Genomic_DNA"/>
</dbReference>
<dbReference type="AlphaFoldDB" id="A0A0B7GTL6"/>
<dbReference type="GeneID" id="57753782"/>
<feature type="transmembrane region" description="Helical" evidence="1">
    <location>
        <begin position="84"/>
        <end position="104"/>
    </location>
</feature>
<keyword evidence="1" id="KW-1133">Transmembrane helix</keyword>
<proteinExistence type="predicted"/>
<evidence type="ECO:0000256" key="1">
    <source>
        <dbReference type="SAM" id="Phobius"/>
    </source>
</evidence>
<dbReference type="Proteomes" id="UP000042527">
    <property type="component" value="Unassembled WGS sequence"/>
</dbReference>